<proteinExistence type="predicted"/>
<protein>
    <submittedName>
        <fullName evidence="1">Uncharacterized protein</fullName>
    </submittedName>
</protein>
<dbReference type="AlphaFoldDB" id="X1C7D9"/>
<accession>X1C7D9</accession>
<comment type="caution">
    <text evidence="1">The sequence shown here is derived from an EMBL/GenBank/DDBJ whole genome shotgun (WGS) entry which is preliminary data.</text>
</comment>
<sequence length="45" mass="4886">PIRDSSGALPFNRTGLGMKYHPFNIEITPYIATGAIAHTASEKQL</sequence>
<name>X1C7D9_9ZZZZ</name>
<gene>
    <name evidence="1" type="ORF">S01H4_47959</name>
</gene>
<reference evidence="1" key="1">
    <citation type="journal article" date="2014" name="Front. Microbiol.">
        <title>High frequency of phylogenetically diverse reductive dehalogenase-homologous genes in deep subseafloor sedimentary metagenomes.</title>
        <authorList>
            <person name="Kawai M."/>
            <person name="Futagami T."/>
            <person name="Toyoda A."/>
            <person name="Takaki Y."/>
            <person name="Nishi S."/>
            <person name="Hori S."/>
            <person name="Arai W."/>
            <person name="Tsubouchi T."/>
            <person name="Morono Y."/>
            <person name="Uchiyama I."/>
            <person name="Ito T."/>
            <person name="Fujiyama A."/>
            <person name="Inagaki F."/>
            <person name="Takami H."/>
        </authorList>
    </citation>
    <scope>NUCLEOTIDE SEQUENCE</scope>
    <source>
        <strain evidence="1">Expedition CK06-06</strain>
    </source>
</reference>
<organism evidence="1">
    <name type="scientific">marine sediment metagenome</name>
    <dbReference type="NCBI Taxonomy" id="412755"/>
    <lineage>
        <taxon>unclassified sequences</taxon>
        <taxon>metagenomes</taxon>
        <taxon>ecological metagenomes</taxon>
    </lineage>
</organism>
<feature type="non-terminal residue" evidence="1">
    <location>
        <position position="1"/>
    </location>
</feature>
<dbReference type="EMBL" id="BART01026986">
    <property type="protein sequence ID" value="GAH03302.1"/>
    <property type="molecule type" value="Genomic_DNA"/>
</dbReference>
<evidence type="ECO:0000313" key="1">
    <source>
        <dbReference type="EMBL" id="GAH03302.1"/>
    </source>
</evidence>